<feature type="transmembrane region" description="Helical" evidence="1">
    <location>
        <begin position="81"/>
        <end position="100"/>
    </location>
</feature>
<feature type="transmembrane region" description="Helical" evidence="1">
    <location>
        <begin position="54"/>
        <end position="75"/>
    </location>
</feature>
<evidence type="ECO:0000313" key="2">
    <source>
        <dbReference type="EMBL" id="HJF93550.1"/>
    </source>
</evidence>
<feature type="transmembrane region" description="Helical" evidence="1">
    <location>
        <begin position="177"/>
        <end position="198"/>
    </location>
</feature>
<reference evidence="2" key="2">
    <citation type="submission" date="2021-09" db="EMBL/GenBank/DDBJ databases">
        <authorList>
            <person name="Gilroy R."/>
        </authorList>
    </citation>
    <scope>NUCLEOTIDE SEQUENCE</scope>
    <source>
        <strain evidence="2">ChiSjej5B23-16112</strain>
    </source>
</reference>
<evidence type="ECO:0000256" key="1">
    <source>
        <dbReference type="SAM" id="Phobius"/>
    </source>
</evidence>
<dbReference type="Proteomes" id="UP000769156">
    <property type="component" value="Unassembled WGS sequence"/>
</dbReference>
<feature type="transmembrane region" description="Helical" evidence="1">
    <location>
        <begin position="105"/>
        <end position="122"/>
    </location>
</feature>
<keyword evidence="1" id="KW-0812">Transmembrane</keyword>
<evidence type="ECO:0000313" key="3">
    <source>
        <dbReference type="Proteomes" id="UP000769156"/>
    </source>
</evidence>
<proteinExistence type="predicted"/>
<accession>A0A921LD56</accession>
<sequence length="251" mass="26443">MDELMSMMYQLADGETAQVVQSIQETMQVSIVPAVVAAVLGLVICFFGLKLIRILAAITGICLGAGAGLALSFAFGLQEAAVLAAAAVGAVLFACLGAILRRVGGFLFIWVLTAGALEWILMPGTLSFHLICLGVGLVLAVIAAILMDPIIIVFSSIGGGIMSGVAVSALTGLDLNILITYGACAVLAILGMVVQFMMKSREVGKKEKRFSEAVKEEKSVETEVEKARMLLDDDLIDLDDGEETENNTEEK</sequence>
<comment type="caution">
    <text evidence="2">The sequence shown here is derived from an EMBL/GenBank/DDBJ whole genome shotgun (WGS) entry which is preliminary data.</text>
</comment>
<organism evidence="2 3">
    <name type="scientific">Lachnoclostridium phocaeense</name>
    <dbReference type="NCBI Taxonomy" id="1871021"/>
    <lineage>
        <taxon>Bacteria</taxon>
        <taxon>Bacillati</taxon>
        <taxon>Bacillota</taxon>
        <taxon>Clostridia</taxon>
        <taxon>Lachnospirales</taxon>
        <taxon>Lachnospiraceae</taxon>
    </lineage>
</organism>
<feature type="transmembrane region" description="Helical" evidence="1">
    <location>
        <begin position="31"/>
        <end position="49"/>
    </location>
</feature>
<dbReference type="AlphaFoldDB" id="A0A921LD56"/>
<keyword evidence="1" id="KW-0472">Membrane</keyword>
<evidence type="ECO:0008006" key="4">
    <source>
        <dbReference type="Google" id="ProtNLM"/>
    </source>
</evidence>
<keyword evidence="1" id="KW-1133">Transmembrane helix</keyword>
<reference evidence="2" key="1">
    <citation type="journal article" date="2021" name="PeerJ">
        <title>Extensive microbial diversity within the chicken gut microbiome revealed by metagenomics and culture.</title>
        <authorList>
            <person name="Gilroy R."/>
            <person name="Ravi A."/>
            <person name="Getino M."/>
            <person name="Pursley I."/>
            <person name="Horton D.L."/>
            <person name="Alikhan N.F."/>
            <person name="Baker D."/>
            <person name="Gharbi K."/>
            <person name="Hall N."/>
            <person name="Watson M."/>
            <person name="Adriaenssens E.M."/>
            <person name="Foster-Nyarko E."/>
            <person name="Jarju S."/>
            <person name="Secka A."/>
            <person name="Antonio M."/>
            <person name="Oren A."/>
            <person name="Chaudhuri R.R."/>
            <person name="La Ragione R."/>
            <person name="Hildebrand F."/>
            <person name="Pallen M.J."/>
        </authorList>
    </citation>
    <scope>NUCLEOTIDE SEQUENCE</scope>
    <source>
        <strain evidence="2">ChiSjej5B23-16112</strain>
    </source>
</reference>
<name>A0A921LD56_9FIRM</name>
<dbReference type="OrthoDB" id="1986372at2"/>
<feature type="transmembrane region" description="Helical" evidence="1">
    <location>
        <begin position="151"/>
        <end position="171"/>
    </location>
</feature>
<dbReference type="EMBL" id="DYVY01000036">
    <property type="protein sequence ID" value="HJF93550.1"/>
    <property type="molecule type" value="Genomic_DNA"/>
</dbReference>
<feature type="transmembrane region" description="Helical" evidence="1">
    <location>
        <begin position="128"/>
        <end position="146"/>
    </location>
</feature>
<protein>
    <recommendedName>
        <fullName evidence="4">DUF4203 domain-containing protein</fullName>
    </recommendedName>
</protein>
<gene>
    <name evidence="2" type="ORF">K8V82_02020</name>
</gene>